<dbReference type="PANTHER" id="PTHR48044">
    <property type="entry name" value="GLYCOSYLTRANSFERASE"/>
    <property type="match status" value="1"/>
</dbReference>
<dbReference type="AlphaFoldDB" id="A0A6A3D022"/>
<gene>
    <name evidence="1" type="ORF">F3Y22_tig00001644pilonHSYRG00533</name>
</gene>
<dbReference type="EMBL" id="VEPZ02000127">
    <property type="protein sequence ID" value="KAE8733068.1"/>
    <property type="molecule type" value="Genomic_DNA"/>
</dbReference>
<comment type="caution">
    <text evidence="1">The sequence shown here is derived from an EMBL/GenBank/DDBJ whole genome shotgun (WGS) entry which is preliminary data.</text>
</comment>
<dbReference type="PANTHER" id="PTHR48044:SF29">
    <property type="entry name" value="GLYCOSYLTRANSFERASE"/>
    <property type="match status" value="1"/>
</dbReference>
<dbReference type="GO" id="GO:1901135">
    <property type="term" value="P:carbohydrate derivative metabolic process"/>
    <property type="evidence" value="ECO:0007669"/>
    <property type="project" value="UniProtKB-ARBA"/>
</dbReference>
<dbReference type="GO" id="GO:0008194">
    <property type="term" value="F:UDP-glycosyltransferase activity"/>
    <property type="evidence" value="ECO:0007669"/>
    <property type="project" value="UniProtKB-ARBA"/>
</dbReference>
<dbReference type="OrthoDB" id="1002036at2759"/>
<reference evidence="1" key="1">
    <citation type="submission" date="2019-09" db="EMBL/GenBank/DDBJ databases">
        <title>Draft genome information of white flower Hibiscus syriacus.</title>
        <authorList>
            <person name="Kim Y.-M."/>
        </authorList>
    </citation>
    <scope>NUCLEOTIDE SEQUENCE [LARGE SCALE GENOMIC DNA]</scope>
    <source>
        <strain evidence="1">YM2019G1</strain>
    </source>
</reference>
<evidence type="ECO:0000313" key="2">
    <source>
        <dbReference type="Proteomes" id="UP000436088"/>
    </source>
</evidence>
<protein>
    <submittedName>
        <fullName evidence="1">Uncharacterized protein</fullName>
    </submittedName>
</protein>
<keyword evidence="2" id="KW-1185">Reference proteome</keyword>
<dbReference type="Proteomes" id="UP000436088">
    <property type="component" value="Unassembled WGS sequence"/>
</dbReference>
<accession>A0A6A3D022</accession>
<evidence type="ECO:0000313" key="1">
    <source>
        <dbReference type="EMBL" id="KAE8733068.1"/>
    </source>
</evidence>
<name>A0A6A3D022_HIBSY</name>
<sequence length="196" mass="22146">MIEARYTDHMSELIGKQVVPVGPLVQEPCNGDGDDVQLMEWLGKKEPGSVVLVSFGSELFISKEDMEEIAMGLQHSRVWFLWALRVQSGDAINESFSKIFEEIFEGEAKVPMRNDPPYNAKLVTEFGVGIKVPRENGKLKSEEIDRIINQVIVQQVGKELKIEAKELGQRLRMKGEEETNVAIDQILQLIKTPKTH</sequence>
<dbReference type="SUPFAM" id="SSF53756">
    <property type="entry name" value="UDP-Glycosyltransferase/glycogen phosphorylase"/>
    <property type="match status" value="1"/>
</dbReference>
<organism evidence="1 2">
    <name type="scientific">Hibiscus syriacus</name>
    <name type="common">Rose of Sharon</name>
    <dbReference type="NCBI Taxonomy" id="106335"/>
    <lineage>
        <taxon>Eukaryota</taxon>
        <taxon>Viridiplantae</taxon>
        <taxon>Streptophyta</taxon>
        <taxon>Embryophyta</taxon>
        <taxon>Tracheophyta</taxon>
        <taxon>Spermatophyta</taxon>
        <taxon>Magnoliopsida</taxon>
        <taxon>eudicotyledons</taxon>
        <taxon>Gunneridae</taxon>
        <taxon>Pentapetalae</taxon>
        <taxon>rosids</taxon>
        <taxon>malvids</taxon>
        <taxon>Malvales</taxon>
        <taxon>Malvaceae</taxon>
        <taxon>Malvoideae</taxon>
        <taxon>Hibiscus</taxon>
    </lineage>
</organism>
<proteinExistence type="predicted"/>
<dbReference type="Gene3D" id="3.40.50.2000">
    <property type="entry name" value="Glycogen Phosphorylase B"/>
    <property type="match status" value="3"/>
</dbReference>